<reference evidence="3 4" key="1">
    <citation type="submission" date="2020-08" db="EMBL/GenBank/DDBJ databases">
        <title>Sequencing the genomes of 1000 actinobacteria strains.</title>
        <authorList>
            <person name="Klenk H.-P."/>
        </authorList>
    </citation>
    <scope>NUCLEOTIDE SEQUENCE [LARGE SCALE GENOMIC DNA]</scope>
    <source>
        <strain evidence="3 4">DSM 41654</strain>
    </source>
</reference>
<keyword evidence="2" id="KW-0472">Membrane</keyword>
<evidence type="ECO:0000313" key="4">
    <source>
        <dbReference type="Proteomes" id="UP000540506"/>
    </source>
</evidence>
<keyword evidence="2" id="KW-0812">Transmembrane</keyword>
<accession>A0A7W7R4Z2</accession>
<feature type="transmembrane region" description="Helical" evidence="2">
    <location>
        <begin position="117"/>
        <end position="137"/>
    </location>
</feature>
<protein>
    <submittedName>
        <fullName evidence="3">Uncharacterized protein</fullName>
    </submittedName>
</protein>
<feature type="region of interest" description="Disordered" evidence="1">
    <location>
        <begin position="202"/>
        <end position="254"/>
    </location>
</feature>
<gene>
    <name evidence="3" type="ORF">FHR34_003949</name>
</gene>
<sequence length="254" mass="25142">MDTTTYLLNGLLLVTIVRQVRGTELNLANLLIPLGVVGTAAAVFLHSIPTAGHDLTLILALAGIGAVLGALGGSLIRFTPARPKAPSGVKAGMKTKAGIKTGAKAGTKPGLLAQTPLAVLPVLVLGSLARLAFAYGANHALSGTVADFSRDHQITGQNAWVAALVLMALAEVVTRLAVTRLRGHHYRRALTASASPAPAPASAPASASLVPAPASAPASASLVPAPASAPASASLVPAPAPAPARAQAAPLGPA</sequence>
<dbReference type="Proteomes" id="UP000540506">
    <property type="component" value="Unassembled WGS sequence"/>
</dbReference>
<dbReference type="EMBL" id="JACHJV010000001">
    <property type="protein sequence ID" value="MBB4924956.1"/>
    <property type="molecule type" value="Genomic_DNA"/>
</dbReference>
<organism evidence="3 4">
    <name type="scientific">Kitasatospora kifunensis</name>
    <name type="common">Streptomyces kifunensis</name>
    <dbReference type="NCBI Taxonomy" id="58351"/>
    <lineage>
        <taxon>Bacteria</taxon>
        <taxon>Bacillati</taxon>
        <taxon>Actinomycetota</taxon>
        <taxon>Actinomycetes</taxon>
        <taxon>Kitasatosporales</taxon>
        <taxon>Streptomycetaceae</taxon>
        <taxon>Kitasatospora</taxon>
    </lineage>
</organism>
<feature type="transmembrane region" description="Helical" evidence="2">
    <location>
        <begin position="157"/>
        <end position="178"/>
    </location>
</feature>
<evidence type="ECO:0000313" key="3">
    <source>
        <dbReference type="EMBL" id="MBB4924956.1"/>
    </source>
</evidence>
<evidence type="ECO:0000256" key="2">
    <source>
        <dbReference type="SAM" id="Phobius"/>
    </source>
</evidence>
<proteinExistence type="predicted"/>
<dbReference type="RefSeq" id="WP_184936819.1">
    <property type="nucleotide sequence ID" value="NZ_JACHJV010000001.1"/>
</dbReference>
<feature type="transmembrane region" description="Helical" evidence="2">
    <location>
        <begin position="27"/>
        <end position="49"/>
    </location>
</feature>
<evidence type="ECO:0000256" key="1">
    <source>
        <dbReference type="SAM" id="MobiDB-lite"/>
    </source>
</evidence>
<keyword evidence="2" id="KW-1133">Transmembrane helix</keyword>
<dbReference type="AlphaFoldDB" id="A0A7W7R4Z2"/>
<comment type="caution">
    <text evidence="3">The sequence shown here is derived from an EMBL/GenBank/DDBJ whole genome shotgun (WGS) entry which is preliminary data.</text>
</comment>
<name>A0A7W7R4Z2_KITKI</name>
<keyword evidence="4" id="KW-1185">Reference proteome</keyword>
<feature type="transmembrane region" description="Helical" evidence="2">
    <location>
        <begin position="55"/>
        <end position="76"/>
    </location>
</feature>